<accession>A0A232GN53</accession>
<evidence type="ECO:0000313" key="6">
    <source>
        <dbReference type="Proteomes" id="UP000245760"/>
    </source>
</evidence>
<dbReference type="EMBL" id="NXHG01000007">
    <property type="protein sequence ID" value="PCM60955.1"/>
    <property type="molecule type" value="Genomic_DNA"/>
</dbReference>
<evidence type="ECO:0000313" key="4">
    <source>
        <dbReference type="Proteomes" id="UP000217648"/>
    </source>
</evidence>
<keyword evidence="6" id="KW-1185">Reference proteome</keyword>
<dbReference type="AlphaFoldDB" id="A0A232GN53"/>
<organism evidence="3 4">
    <name type="scientific">Klebsiella quasipneumoniae</name>
    <dbReference type="NCBI Taxonomy" id="1463165"/>
    <lineage>
        <taxon>Bacteria</taxon>
        <taxon>Pseudomonadati</taxon>
        <taxon>Pseudomonadota</taxon>
        <taxon>Gammaproteobacteria</taxon>
        <taxon>Enterobacterales</taxon>
        <taxon>Enterobacteriaceae</taxon>
        <taxon>Klebsiella/Raoultella group</taxon>
        <taxon>Klebsiella</taxon>
        <taxon>Klebsiella pneumoniae complex</taxon>
    </lineage>
</organism>
<sequence>MIISSDEEISTRSNFHFFFCFIDFFSRPYATWTCGLLPFRNLNLTSKSTLVLKRFLTKILTI</sequence>
<name>A0A232GN53_9ENTR</name>
<dbReference type="EMBL" id="CP029432">
    <property type="protein sequence ID" value="AWL62329.1"/>
    <property type="molecule type" value="Genomic_DNA"/>
</dbReference>
<evidence type="ECO:0000313" key="2">
    <source>
        <dbReference type="EMBL" id="AWL62329.1"/>
    </source>
</evidence>
<dbReference type="Proteomes" id="UP000245760">
    <property type="component" value="Chromosome"/>
</dbReference>
<reference evidence="5 6" key="2">
    <citation type="submission" date="2018-05" db="EMBL/GenBank/DDBJ databases">
        <title>Klebsiella quasipneumonaiae provides a window into carbapenemase gene transfer, plasmid rearrangements and nosocomial acquisition from the hospital environment.</title>
        <authorList>
            <person name="Mathers A.J."/>
            <person name="Vegesana K."/>
            <person name="Stoesser N."/>
            <person name="Crook D."/>
            <person name="Vaughan A."/>
            <person name="Barry K."/>
            <person name="Parikh H."/>
            <person name="Sebra R."/>
            <person name="Kotay S."/>
            <person name="Walker A.S."/>
            <person name="Sheppard A.E."/>
        </authorList>
    </citation>
    <scope>NUCLEOTIDE SEQUENCE [LARGE SCALE GENOMIC DNA]</scope>
    <source>
        <strain evidence="1 6">CAV1947</strain>
        <strain evidence="2 5">CAV2018</strain>
    </source>
</reference>
<dbReference type="Proteomes" id="UP000217648">
    <property type="component" value="Unassembled WGS sequence"/>
</dbReference>
<dbReference type="EMBL" id="CP029443">
    <property type="protein sequence ID" value="AWL58280.1"/>
    <property type="molecule type" value="Genomic_DNA"/>
</dbReference>
<protein>
    <submittedName>
        <fullName evidence="3">Uncharacterized protein</fullName>
    </submittedName>
</protein>
<evidence type="ECO:0000313" key="3">
    <source>
        <dbReference type="EMBL" id="PCM60955.1"/>
    </source>
</evidence>
<gene>
    <name evidence="3" type="ORF">CP911_14270</name>
    <name evidence="2" type="ORF">DKC00_11410</name>
    <name evidence="1" type="ORF">DKC11_21755</name>
</gene>
<proteinExistence type="predicted"/>
<evidence type="ECO:0000313" key="5">
    <source>
        <dbReference type="Proteomes" id="UP000245649"/>
    </source>
</evidence>
<reference evidence="3 4" key="1">
    <citation type="submission" date="2017-09" db="EMBL/GenBank/DDBJ databases">
        <title>Mdr eskape-Ghana.</title>
        <authorList>
            <person name="Agyepong N."/>
            <person name="Janice J."/>
            <person name="Samuelsen O."/>
            <person name="Owusu-Ofori A."/>
            <person name="Sundsfjord A."/>
            <person name="Essack S."/>
            <person name="Pedersen T."/>
        </authorList>
    </citation>
    <scope>NUCLEOTIDE SEQUENCE [LARGE SCALE GENOMIC DNA]</scope>
    <source>
        <strain evidence="3 4">46</strain>
    </source>
</reference>
<dbReference type="Proteomes" id="UP000245649">
    <property type="component" value="Chromosome"/>
</dbReference>
<evidence type="ECO:0000313" key="1">
    <source>
        <dbReference type="EMBL" id="AWL58280.1"/>
    </source>
</evidence>